<dbReference type="EMBL" id="BK014922">
    <property type="protein sequence ID" value="DAD82592.1"/>
    <property type="molecule type" value="Genomic_DNA"/>
</dbReference>
<dbReference type="SMART" id="SM00507">
    <property type="entry name" value="HNHc"/>
    <property type="match status" value="1"/>
</dbReference>
<dbReference type="GO" id="GO:0008270">
    <property type="term" value="F:zinc ion binding"/>
    <property type="evidence" value="ECO:0007669"/>
    <property type="project" value="InterPro"/>
</dbReference>
<name>A0A8S5MK56_9CAUD</name>
<evidence type="ECO:0000256" key="1">
    <source>
        <dbReference type="ARBA" id="ARBA00022722"/>
    </source>
</evidence>
<dbReference type="GO" id="GO:0016787">
    <property type="term" value="F:hydrolase activity"/>
    <property type="evidence" value="ECO:0007669"/>
    <property type="project" value="UniProtKB-KW"/>
</dbReference>
<organism evidence="4">
    <name type="scientific">Siphoviridae sp. ctMM521</name>
    <dbReference type="NCBI Taxonomy" id="2826259"/>
    <lineage>
        <taxon>Viruses</taxon>
        <taxon>Duplodnaviria</taxon>
        <taxon>Heunggongvirae</taxon>
        <taxon>Uroviricota</taxon>
        <taxon>Caudoviricetes</taxon>
    </lineage>
</organism>
<sequence>MMDKVEPTEALWEPLSRRAFVMPRKRGDYVPRSPKKPCAHPCCPRFTDRRFCPEHEKLDRDRYNKYERSPDVNRKYGRAWKRIRDRYAAAHPLCEQCLKEGRLTPVEEVHHILPISQGGTHEASNLMSLCQSCHMKIHHELGDR</sequence>
<dbReference type="GO" id="GO:0003676">
    <property type="term" value="F:nucleic acid binding"/>
    <property type="evidence" value="ECO:0007669"/>
    <property type="project" value="InterPro"/>
</dbReference>
<keyword evidence="2" id="KW-0378">Hydrolase</keyword>
<protein>
    <submittedName>
        <fullName evidence="4">HNH endonuclease</fullName>
    </submittedName>
</protein>
<dbReference type="Pfam" id="PF01844">
    <property type="entry name" value="HNH"/>
    <property type="match status" value="1"/>
</dbReference>
<dbReference type="PANTHER" id="PTHR41286:SF1">
    <property type="entry name" value="HNH NUCLEASE YAJD-RELATED"/>
    <property type="match status" value="1"/>
</dbReference>
<keyword evidence="4" id="KW-0255">Endonuclease</keyword>
<dbReference type="CDD" id="cd00085">
    <property type="entry name" value="HNHc"/>
    <property type="match status" value="1"/>
</dbReference>
<evidence type="ECO:0000256" key="2">
    <source>
        <dbReference type="ARBA" id="ARBA00022801"/>
    </source>
</evidence>
<dbReference type="InterPro" id="IPR003615">
    <property type="entry name" value="HNH_nuc"/>
</dbReference>
<keyword evidence="1" id="KW-0540">Nuclease</keyword>
<evidence type="ECO:0000259" key="3">
    <source>
        <dbReference type="SMART" id="SM00507"/>
    </source>
</evidence>
<dbReference type="InterPro" id="IPR002711">
    <property type="entry name" value="HNH"/>
</dbReference>
<dbReference type="PANTHER" id="PTHR41286">
    <property type="entry name" value="HNH NUCLEASE YAJD-RELATED"/>
    <property type="match status" value="1"/>
</dbReference>
<proteinExistence type="predicted"/>
<feature type="domain" description="HNH nuclease" evidence="3">
    <location>
        <begin position="82"/>
        <end position="135"/>
    </location>
</feature>
<reference evidence="4" key="1">
    <citation type="journal article" date="2021" name="Proc. Natl. Acad. Sci. U.S.A.">
        <title>A Catalog of Tens of Thousands of Viruses from Human Metagenomes Reveals Hidden Associations with Chronic Diseases.</title>
        <authorList>
            <person name="Tisza M.J."/>
            <person name="Buck C.B."/>
        </authorList>
    </citation>
    <scope>NUCLEOTIDE SEQUENCE</scope>
    <source>
        <strain evidence="4">CtMM521</strain>
    </source>
</reference>
<dbReference type="Gene3D" id="1.10.30.50">
    <property type="match status" value="1"/>
</dbReference>
<evidence type="ECO:0000313" key="4">
    <source>
        <dbReference type="EMBL" id="DAD82592.1"/>
    </source>
</evidence>
<dbReference type="GO" id="GO:0004519">
    <property type="term" value="F:endonuclease activity"/>
    <property type="evidence" value="ECO:0007669"/>
    <property type="project" value="UniProtKB-KW"/>
</dbReference>
<accession>A0A8S5MK56</accession>